<dbReference type="InterPro" id="IPR057326">
    <property type="entry name" value="KR_dom"/>
</dbReference>
<dbReference type="SMART" id="SM00822">
    <property type="entry name" value="PKS_KR"/>
    <property type="match status" value="1"/>
</dbReference>
<organism evidence="5 6">
    <name type="scientific">Streptomyces lusitanus</name>
    <dbReference type="NCBI Taxonomy" id="68232"/>
    <lineage>
        <taxon>Bacteria</taxon>
        <taxon>Bacillati</taxon>
        <taxon>Actinomycetota</taxon>
        <taxon>Actinomycetes</taxon>
        <taxon>Kitasatosporales</taxon>
        <taxon>Streptomycetaceae</taxon>
        <taxon>Streptomyces</taxon>
    </lineage>
</organism>
<dbReference type="PANTHER" id="PTHR43775:SF37">
    <property type="entry name" value="SI:DKEY-61P9.11"/>
    <property type="match status" value="1"/>
</dbReference>
<dbReference type="SUPFAM" id="SSF51735">
    <property type="entry name" value="NAD(P)-binding Rossmann-fold domains"/>
    <property type="match status" value="2"/>
</dbReference>
<dbReference type="InterPro" id="IPR050091">
    <property type="entry name" value="PKS_NRPS_Biosynth_Enz"/>
</dbReference>
<keyword evidence="1" id="KW-0596">Phosphopantetheine</keyword>
<keyword evidence="6" id="KW-1185">Reference proteome</keyword>
<gene>
    <name evidence="5" type="ORF">QNO04_05135</name>
</gene>
<evidence type="ECO:0000313" key="6">
    <source>
        <dbReference type="Proteomes" id="UP001249760"/>
    </source>
</evidence>
<evidence type="ECO:0000256" key="1">
    <source>
        <dbReference type="ARBA" id="ARBA00022450"/>
    </source>
</evidence>
<evidence type="ECO:0000256" key="3">
    <source>
        <dbReference type="SAM" id="MobiDB-lite"/>
    </source>
</evidence>
<dbReference type="PANTHER" id="PTHR43775">
    <property type="entry name" value="FATTY ACID SYNTHASE"/>
    <property type="match status" value="1"/>
</dbReference>
<dbReference type="Proteomes" id="UP001249760">
    <property type="component" value="Unassembled WGS sequence"/>
</dbReference>
<name>A0ABU3JLL7_9ACTN</name>
<dbReference type="InterPro" id="IPR013968">
    <property type="entry name" value="PKS_KR"/>
</dbReference>
<dbReference type="Gene3D" id="3.40.50.720">
    <property type="entry name" value="NAD(P)-binding Rossmann-like Domain"/>
    <property type="match status" value="1"/>
</dbReference>
<comment type="caution">
    <text evidence="5">The sequence shown here is derived from an EMBL/GenBank/DDBJ whole genome shotgun (WGS) entry which is preliminary data.</text>
</comment>
<dbReference type="Pfam" id="PF08659">
    <property type="entry name" value="KR"/>
    <property type="match status" value="1"/>
</dbReference>
<reference evidence="5 6" key="1">
    <citation type="submission" date="2023-05" db="EMBL/GenBank/DDBJ databases">
        <title>Streptomyces fuscus sp. nov., a brown-black pigment producing actinomyces isolated from dry sand of Sea duck farm.</title>
        <authorList>
            <person name="Xie J."/>
            <person name="Shen N."/>
        </authorList>
    </citation>
    <scope>NUCLEOTIDE SEQUENCE [LARGE SCALE GENOMIC DNA]</scope>
    <source>
        <strain evidence="5 6">CGMCC 4.1745</strain>
    </source>
</reference>
<evidence type="ECO:0000313" key="5">
    <source>
        <dbReference type="EMBL" id="MDT6982835.1"/>
    </source>
</evidence>
<feature type="domain" description="Ketoreductase" evidence="4">
    <location>
        <begin position="249"/>
        <end position="469"/>
    </location>
</feature>
<dbReference type="InterPro" id="IPR036291">
    <property type="entry name" value="NAD(P)-bd_dom_sf"/>
</dbReference>
<dbReference type="EMBL" id="JASKMA010000003">
    <property type="protein sequence ID" value="MDT6982835.1"/>
    <property type="molecule type" value="Genomic_DNA"/>
</dbReference>
<protein>
    <submittedName>
        <fullName evidence="5">KR domain-containing protein</fullName>
    </submittedName>
</protein>
<proteinExistence type="predicted"/>
<sequence>MTALTDLPPLGDRTADGPASAGTGGSDAMTRPVRRMLWRLTPAPAPGSPRGLTGKRVFVLGGTPDDAERVRGELRARGASVLPGPSLLGSAAEAGPVPDTLVDLTLAERFSVDADPCAGRWRTALLRTFETLRHCYPEWSRETSAQRLTYLAVTYHGGGMGHHPDDDIAQPLGGLWAGLAKTLHRELPNCRARVLDIALGDRADLPRLVGDELGRPYLSEIGHRDGARWTLTPEAVRPGPPAVRLGPDDTVLISGGSRGIGMALARRLCAEFGLRVVVTGRGRLPAEDTWDDHTPERLAERRAELWAGHRQGRGVADIRRDVGRAESTWELVGHLRTARAEGLRLEYRRCDFTDPGQVRTLVAGLPGLTAVVHNAGVDRPTRLPNKSDDDVVAVVATKVDSFVHLVRALRERPLKLLCTVGSLTGRLGGMVGQFDYAAANECLARLGLWAARQLPYPVMTLAWPTWARLGLISNFEASLRYMAALDVSEGLDHWQAELLAGSRGEITFVGPLGRALDPVQATGYPMPPSLPGYAETYPKVFHLGEAEVFQPHERLCSVVTFDPATSPAICDFTVHGTPAVPLGMLVESAVRGAEWVTPADLPDHVLHAVEDLRVPWSVLRCPAGGPLRLRRDIRARRSTDGRWRLDVAFRRVDPAGAVTTGADDADTARLRLVFGARGEAAAAATPAPRPPAGHHAGAGGTTLLSAAPVLRWHGVVVPLARWRPDGRHRIVAEAGRCTAPDLWVMPQPPECLVPVAAVENVVRAVTERAPGLSVTHDPLTIRHLSFPAAGTAASGPVRLEGDPALGVWSARHTDTGRTVIRVRGLAADSI</sequence>
<evidence type="ECO:0000256" key="2">
    <source>
        <dbReference type="ARBA" id="ARBA00022553"/>
    </source>
</evidence>
<accession>A0ABU3JLL7</accession>
<feature type="region of interest" description="Disordered" evidence="3">
    <location>
        <begin position="1"/>
        <end position="31"/>
    </location>
</feature>
<evidence type="ECO:0000259" key="4">
    <source>
        <dbReference type="SMART" id="SM00822"/>
    </source>
</evidence>
<keyword evidence="2" id="KW-0597">Phosphoprotein</keyword>